<keyword evidence="13 18" id="KW-0520">NAD</keyword>
<evidence type="ECO:0000256" key="18">
    <source>
        <dbReference type="RuleBase" id="RU003403"/>
    </source>
</evidence>
<evidence type="ECO:0000313" key="20">
    <source>
        <dbReference type="EMBL" id="AZL93165.1"/>
    </source>
</evidence>
<comment type="function">
    <text evidence="1">Core subunit of the mitochondrial membrane respiratory chain NADH dehydrogenase (Complex I) that is believed to belong to the minimal assembly required for catalysis. Complex I functions in the transfer of electrons from NADH to the respiratory chain. The immediate electron acceptor for the enzyme is believed to be ubiquinone.</text>
</comment>
<feature type="domain" description="NADH:quinone oxidoreductase/Mrp antiporter transmembrane" evidence="19">
    <location>
        <begin position="24"/>
        <end position="277"/>
    </location>
</feature>
<dbReference type="EC" id="7.1.1.2" evidence="4 18"/>
<reference evidence="20" key="1">
    <citation type="journal article" date="2018" name="Mol. Phylogenet. Evol.">
        <title>Mitochondrial phylogenomics of the Hymenoptera.</title>
        <authorList>
            <person name="Tang P."/>
            <person name="Zhu J.C."/>
            <person name="Zheng B.Y."/>
            <person name="Wei S.J."/>
            <person name="Sharkey M."/>
            <person name="Chen X.X."/>
            <person name="Vogler A.P."/>
        </authorList>
    </citation>
    <scope>NUCLEOTIDE SEQUENCE</scope>
</reference>
<keyword evidence="16 18" id="KW-0472">Membrane</keyword>
<dbReference type="GO" id="GO:0006120">
    <property type="term" value="P:mitochondrial electron transport, NADH to ubiquinone"/>
    <property type="evidence" value="ECO:0007669"/>
    <property type="project" value="InterPro"/>
</dbReference>
<protein>
    <recommendedName>
        <fullName evidence="5 18">NADH-ubiquinone oxidoreductase chain 2</fullName>
        <ecNumber evidence="4 18">7.1.1.2</ecNumber>
    </recommendedName>
</protein>
<evidence type="ECO:0000256" key="2">
    <source>
        <dbReference type="ARBA" id="ARBA00004448"/>
    </source>
</evidence>
<feature type="transmembrane region" description="Helical" evidence="18">
    <location>
        <begin position="60"/>
        <end position="81"/>
    </location>
</feature>
<feature type="transmembrane region" description="Helical" evidence="18">
    <location>
        <begin position="87"/>
        <end position="108"/>
    </location>
</feature>
<name>A0A3S8V0F4_9HYME</name>
<keyword evidence="9 18" id="KW-0999">Mitochondrion inner membrane</keyword>
<accession>A0A3S8V0F4</accession>
<keyword evidence="7 18" id="KW-0679">Respiratory chain</keyword>
<evidence type="ECO:0000256" key="5">
    <source>
        <dbReference type="ARBA" id="ARBA00021008"/>
    </source>
</evidence>
<evidence type="ECO:0000256" key="6">
    <source>
        <dbReference type="ARBA" id="ARBA00022448"/>
    </source>
</evidence>
<evidence type="ECO:0000256" key="13">
    <source>
        <dbReference type="ARBA" id="ARBA00023027"/>
    </source>
</evidence>
<feature type="transmembrane region" description="Helical" evidence="18">
    <location>
        <begin position="268"/>
        <end position="287"/>
    </location>
</feature>
<feature type="transmembrane region" description="Helical" evidence="18">
    <location>
        <begin position="115"/>
        <end position="135"/>
    </location>
</feature>
<dbReference type="PRINTS" id="PR01436">
    <property type="entry name" value="NADHDHGNASE2"/>
</dbReference>
<keyword evidence="14 18" id="KW-0830">Ubiquinone</keyword>
<evidence type="ECO:0000256" key="7">
    <source>
        <dbReference type="ARBA" id="ARBA00022660"/>
    </source>
</evidence>
<dbReference type="InterPro" id="IPR050175">
    <property type="entry name" value="Complex_I_Subunit_2"/>
</dbReference>
<dbReference type="Pfam" id="PF00361">
    <property type="entry name" value="Proton_antipo_M"/>
    <property type="match status" value="1"/>
</dbReference>
<feature type="transmembrane region" description="Helical" evidence="18">
    <location>
        <begin position="233"/>
        <end position="256"/>
    </location>
</feature>
<feature type="transmembrane region" description="Helical" evidence="18">
    <location>
        <begin position="308"/>
        <end position="327"/>
    </location>
</feature>
<keyword evidence="15 18" id="KW-0496">Mitochondrion</keyword>
<dbReference type="PANTHER" id="PTHR46552">
    <property type="entry name" value="NADH-UBIQUINONE OXIDOREDUCTASE CHAIN 2"/>
    <property type="match status" value="1"/>
</dbReference>
<evidence type="ECO:0000256" key="11">
    <source>
        <dbReference type="ARBA" id="ARBA00022982"/>
    </source>
</evidence>
<evidence type="ECO:0000259" key="19">
    <source>
        <dbReference type="Pfam" id="PF00361"/>
    </source>
</evidence>
<comment type="similarity">
    <text evidence="3 18">Belongs to the complex I subunit 2 family.</text>
</comment>
<evidence type="ECO:0000256" key="14">
    <source>
        <dbReference type="ARBA" id="ARBA00023075"/>
    </source>
</evidence>
<keyword evidence="11 18" id="KW-0249">Electron transport</keyword>
<evidence type="ECO:0000256" key="3">
    <source>
        <dbReference type="ARBA" id="ARBA00007012"/>
    </source>
</evidence>
<keyword evidence="6" id="KW-0813">Transport</keyword>
<comment type="catalytic activity">
    <reaction evidence="17 18">
        <text>a ubiquinone + NADH + 5 H(+)(in) = a ubiquinol + NAD(+) + 4 H(+)(out)</text>
        <dbReference type="Rhea" id="RHEA:29091"/>
        <dbReference type="Rhea" id="RHEA-COMP:9565"/>
        <dbReference type="Rhea" id="RHEA-COMP:9566"/>
        <dbReference type="ChEBI" id="CHEBI:15378"/>
        <dbReference type="ChEBI" id="CHEBI:16389"/>
        <dbReference type="ChEBI" id="CHEBI:17976"/>
        <dbReference type="ChEBI" id="CHEBI:57540"/>
        <dbReference type="ChEBI" id="CHEBI:57945"/>
        <dbReference type="EC" id="7.1.1.2"/>
    </reaction>
</comment>
<evidence type="ECO:0000256" key="15">
    <source>
        <dbReference type="ARBA" id="ARBA00023128"/>
    </source>
</evidence>
<evidence type="ECO:0000256" key="12">
    <source>
        <dbReference type="ARBA" id="ARBA00022989"/>
    </source>
</evidence>
<dbReference type="GO" id="GO:0005743">
    <property type="term" value="C:mitochondrial inner membrane"/>
    <property type="evidence" value="ECO:0007669"/>
    <property type="project" value="UniProtKB-SubCell"/>
</dbReference>
<keyword evidence="10 18" id="KW-1278">Translocase</keyword>
<evidence type="ECO:0000256" key="4">
    <source>
        <dbReference type="ARBA" id="ARBA00012944"/>
    </source>
</evidence>
<sequence>MYNFTSKMLILPLMILLNILFLSSSSYFMMWMFMEMNTFMFITLMAMNNSYYWNTIINYFIIQTMSGLMLMMSILWMFYLYNYDMKWTMILNLTILLKLGMFPFNFWYPMTMKNMIWNNIFILATFQKIMPFTFLHNFPDLLILNISIYVSSLKSTLMSINSTNLKVMFAYSSINHMCWLMMLLLINMNMWIFYFSFYSLMSFSLCMTFKTYNLLFIKCLTNFKFSIKMKNMIMFMIMSISGLPPFTGFILKWLSILNLSYSFLWMTLYWLIMMSLIAMFLYLRIYMTFMFLSSHLNKNMNYINNNNNWMWMFISLMLILFISITMLI</sequence>
<evidence type="ECO:0000256" key="16">
    <source>
        <dbReference type="ARBA" id="ARBA00023136"/>
    </source>
</evidence>
<feature type="transmembrane region" description="Helical" evidence="18">
    <location>
        <begin position="9"/>
        <end position="30"/>
    </location>
</feature>
<dbReference type="GO" id="GO:0008137">
    <property type="term" value="F:NADH dehydrogenase (ubiquinone) activity"/>
    <property type="evidence" value="ECO:0007669"/>
    <property type="project" value="UniProtKB-EC"/>
</dbReference>
<evidence type="ECO:0000256" key="10">
    <source>
        <dbReference type="ARBA" id="ARBA00022967"/>
    </source>
</evidence>
<dbReference type="InterPro" id="IPR003917">
    <property type="entry name" value="NADH_UbQ_OxRdtase_chain2"/>
</dbReference>
<evidence type="ECO:0000256" key="17">
    <source>
        <dbReference type="ARBA" id="ARBA00049551"/>
    </source>
</evidence>
<comment type="subcellular location">
    <subcellularLocation>
        <location evidence="2 18">Mitochondrion inner membrane</location>
        <topology evidence="2 18">Multi-pass membrane protein</topology>
    </subcellularLocation>
</comment>
<keyword evidence="12 18" id="KW-1133">Transmembrane helix</keyword>
<comment type="function">
    <text evidence="18">Core subunit of the mitochondrial membrane respiratory chain NADH dehydrogenase (Complex I) which catalyzes electron transfer from NADH through the respiratory chain, using ubiquinone as an electron acceptor. Essential for the catalytic activity and assembly of complex I.</text>
</comment>
<organism evidence="20">
    <name type="scientific">Cleptes metallicorpus</name>
    <dbReference type="NCBI Taxonomy" id="2491147"/>
    <lineage>
        <taxon>Eukaryota</taxon>
        <taxon>Metazoa</taxon>
        <taxon>Ecdysozoa</taxon>
        <taxon>Arthropoda</taxon>
        <taxon>Hexapoda</taxon>
        <taxon>Insecta</taxon>
        <taxon>Pterygota</taxon>
        <taxon>Neoptera</taxon>
        <taxon>Endopterygota</taxon>
        <taxon>Hymenoptera</taxon>
        <taxon>Apocrita</taxon>
        <taxon>Aculeata</taxon>
        <taxon>Chrysidoidea</taxon>
        <taxon>Chrysididae</taxon>
        <taxon>Cleptinae</taxon>
        <taxon>Cleptes</taxon>
    </lineage>
</organism>
<keyword evidence="8 18" id="KW-0812">Transmembrane</keyword>
<geneLocation type="mitochondrion" evidence="20"/>
<evidence type="ECO:0000256" key="1">
    <source>
        <dbReference type="ARBA" id="ARBA00003257"/>
    </source>
</evidence>
<dbReference type="PANTHER" id="PTHR46552:SF1">
    <property type="entry name" value="NADH-UBIQUINONE OXIDOREDUCTASE CHAIN 2"/>
    <property type="match status" value="1"/>
</dbReference>
<evidence type="ECO:0000256" key="8">
    <source>
        <dbReference type="ARBA" id="ARBA00022692"/>
    </source>
</evidence>
<gene>
    <name evidence="20" type="primary">nad2</name>
</gene>
<evidence type="ECO:0000256" key="9">
    <source>
        <dbReference type="ARBA" id="ARBA00022792"/>
    </source>
</evidence>
<dbReference type="EMBL" id="MG923489">
    <property type="protein sequence ID" value="AZL93165.1"/>
    <property type="molecule type" value="Genomic_DNA"/>
</dbReference>
<dbReference type="AlphaFoldDB" id="A0A3S8V0F4"/>
<dbReference type="InterPro" id="IPR001750">
    <property type="entry name" value="ND/Mrp_TM"/>
</dbReference>
<proteinExistence type="inferred from homology"/>